<protein>
    <submittedName>
        <fullName evidence="6">Metallo-beta-lactamase superfamily protein</fullName>
    </submittedName>
</protein>
<dbReference type="GO" id="GO:0016787">
    <property type="term" value="F:hydrolase activity"/>
    <property type="evidence" value="ECO:0007669"/>
    <property type="project" value="UniProtKB-KW"/>
</dbReference>
<evidence type="ECO:0000256" key="1">
    <source>
        <dbReference type="ARBA" id="ARBA00007749"/>
    </source>
</evidence>
<comment type="similarity">
    <text evidence="1">Belongs to the metallo-beta-lactamase superfamily.</text>
</comment>
<dbReference type="InterPro" id="IPR036866">
    <property type="entry name" value="RibonucZ/Hydroxyglut_hydro"/>
</dbReference>
<evidence type="ECO:0000256" key="4">
    <source>
        <dbReference type="ARBA" id="ARBA00022833"/>
    </source>
</evidence>
<evidence type="ECO:0000313" key="7">
    <source>
        <dbReference type="Proteomes" id="UP000295416"/>
    </source>
</evidence>
<evidence type="ECO:0000256" key="3">
    <source>
        <dbReference type="ARBA" id="ARBA00022801"/>
    </source>
</evidence>
<name>A0A4R2NWU5_9BACL</name>
<dbReference type="SUPFAM" id="SSF56281">
    <property type="entry name" value="Metallo-hydrolase/oxidoreductase"/>
    <property type="match status" value="1"/>
</dbReference>
<dbReference type="AlphaFoldDB" id="A0A4R2NWU5"/>
<evidence type="ECO:0000313" key="6">
    <source>
        <dbReference type="EMBL" id="TCP26659.1"/>
    </source>
</evidence>
<keyword evidence="3" id="KW-0378">Hydrolase</keyword>
<sequence length="95" mass="11101">MGLTTKDIDIVMMTHLHFDHVTGLSKWAEGKLVPAFENAVVWVNQIEWDEMREPNIRSKNTYWEQNWKPVVKQIHTYQDNKEILNGITMHHTGGA</sequence>
<dbReference type="InterPro" id="IPR001279">
    <property type="entry name" value="Metallo-B-lactamas"/>
</dbReference>
<dbReference type="InterPro" id="IPR051013">
    <property type="entry name" value="MBL_superfamily_lactonases"/>
</dbReference>
<accession>A0A4R2NWU5</accession>
<dbReference type="Proteomes" id="UP000295416">
    <property type="component" value="Unassembled WGS sequence"/>
</dbReference>
<evidence type="ECO:0000259" key="5">
    <source>
        <dbReference type="Pfam" id="PF00753"/>
    </source>
</evidence>
<feature type="domain" description="Metallo-beta-lactamase" evidence="5">
    <location>
        <begin position="3"/>
        <end position="52"/>
    </location>
</feature>
<dbReference type="PANTHER" id="PTHR42978">
    <property type="entry name" value="QUORUM-QUENCHING LACTONASE YTNP-RELATED-RELATED"/>
    <property type="match status" value="1"/>
</dbReference>
<dbReference type="GO" id="GO:0046872">
    <property type="term" value="F:metal ion binding"/>
    <property type="evidence" value="ECO:0007669"/>
    <property type="project" value="UniProtKB-KW"/>
</dbReference>
<gene>
    <name evidence="6" type="ORF">EV207_11992</name>
</gene>
<keyword evidence="4" id="KW-0862">Zinc</keyword>
<dbReference type="PANTHER" id="PTHR42978:SF6">
    <property type="entry name" value="QUORUM-QUENCHING LACTONASE YTNP-RELATED"/>
    <property type="match status" value="1"/>
</dbReference>
<reference evidence="6 7" key="1">
    <citation type="submission" date="2019-03" db="EMBL/GenBank/DDBJ databases">
        <title>Genomic Encyclopedia of Type Strains, Phase IV (KMG-IV): sequencing the most valuable type-strain genomes for metagenomic binning, comparative biology and taxonomic classification.</title>
        <authorList>
            <person name="Goeker M."/>
        </authorList>
    </citation>
    <scope>NUCLEOTIDE SEQUENCE [LARGE SCALE GENOMIC DNA]</scope>
    <source>
        <strain evidence="6 7">DSM 19377</strain>
    </source>
</reference>
<dbReference type="Gene3D" id="3.60.15.10">
    <property type="entry name" value="Ribonuclease Z/Hydroxyacylglutathione hydrolase-like"/>
    <property type="match status" value="1"/>
</dbReference>
<proteinExistence type="inferred from homology"/>
<dbReference type="Pfam" id="PF00753">
    <property type="entry name" value="Lactamase_B"/>
    <property type="match status" value="1"/>
</dbReference>
<evidence type="ECO:0000256" key="2">
    <source>
        <dbReference type="ARBA" id="ARBA00022723"/>
    </source>
</evidence>
<keyword evidence="7" id="KW-1185">Reference proteome</keyword>
<keyword evidence="2" id="KW-0479">Metal-binding</keyword>
<comment type="caution">
    <text evidence="6">The sequence shown here is derived from an EMBL/GenBank/DDBJ whole genome shotgun (WGS) entry which is preliminary data.</text>
</comment>
<dbReference type="EMBL" id="SLXK01000019">
    <property type="protein sequence ID" value="TCP26659.1"/>
    <property type="molecule type" value="Genomic_DNA"/>
</dbReference>
<organism evidence="6 7">
    <name type="scientific">Scopulibacillus darangshiensis</name>
    <dbReference type="NCBI Taxonomy" id="442528"/>
    <lineage>
        <taxon>Bacteria</taxon>
        <taxon>Bacillati</taxon>
        <taxon>Bacillota</taxon>
        <taxon>Bacilli</taxon>
        <taxon>Bacillales</taxon>
        <taxon>Sporolactobacillaceae</taxon>
        <taxon>Scopulibacillus</taxon>
    </lineage>
</organism>